<gene>
    <name evidence="1" type="ORF">G5B91_01315</name>
    <name evidence="2" type="ORF">G5B91_12270</name>
</gene>
<reference evidence="1 3" key="1">
    <citation type="submission" date="2020-02" db="EMBL/GenBank/DDBJ databases">
        <title>Integrative conjugative elements (ICEs) and plasmids drive adaptation of Pseudomonas nitroreducens strain HBP1 to wastewater environment.</title>
        <authorList>
            <person name="Sentchilo V."/>
            <person name="Carraro N."/>
            <person name="Bertelli C."/>
            <person name="van der Meer J.R."/>
        </authorList>
    </citation>
    <scope>NUCLEOTIDE SEQUENCE [LARGE SCALE GENOMIC DNA]</scope>
    <source>
        <strain evidence="1 3">HBP1</strain>
    </source>
</reference>
<name>A0A6G6IPE3_PSENT</name>
<dbReference type="KEGG" id="pnt:G5B91_12270"/>
<dbReference type="RefSeq" id="WP_024766784.1">
    <property type="nucleotide sequence ID" value="NZ_CP049140.1"/>
</dbReference>
<organism evidence="1 3">
    <name type="scientific">Pseudomonas nitroreducens</name>
    <dbReference type="NCBI Taxonomy" id="46680"/>
    <lineage>
        <taxon>Bacteria</taxon>
        <taxon>Pseudomonadati</taxon>
        <taxon>Pseudomonadota</taxon>
        <taxon>Gammaproteobacteria</taxon>
        <taxon>Pseudomonadales</taxon>
        <taxon>Pseudomonadaceae</taxon>
        <taxon>Pseudomonas</taxon>
    </lineage>
</organism>
<dbReference type="AlphaFoldDB" id="A0A6G6IPE3"/>
<evidence type="ECO:0000313" key="1">
    <source>
        <dbReference type="EMBL" id="QIE84978.1"/>
    </source>
</evidence>
<protein>
    <submittedName>
        <fullName evidence="1">Uncharacterized protein</fullName>
    </submittedName>
</protein>
<proteinExistence type="predicted"/>
<dbReference type="EMBL" id="CP049140">
    <property type="protein sequence ID" value="QIE84978.1"/>
    <property type="molecule type" value="Genomic_DNA"/>
</dbReference>
<evidence type="ECO:0000313" key="3">
    <source>
        <dbReference type="Proteomes" id="UP000501063"/>
    </source>
</evidence>
<sequence>MTVRVYTSLDTGAPVLTGTRLVDRVKLILMACLVNGYGSKPAVGWTIGHQHADGFSLGNGEGFINLINSGSSAYIAYIMETVTDGSTALAAGVNRRSGVWSDGSPSGSLQYFYNQGFLGSSNLHWLVVADSKTCILMLGAASSTADLSAGNGVAHYFGNYLNQSGLGSFCSLGGYSSAGGGALINANGMMLRHPFTGVVGQGSDARYAVGSPSYYVTGYASVRAQLVTGRVQGVRAGLVGYGAAVSGSSVASSTVFCGYLRGLVADPVLSFAAPSQVFPALGLSNTWQARVTPFTLPDGKQWVPLYPHVSDLGFFVSLDEADWG</sequence>
<dbReference type="Proteomes" id="UP000501063">
    <property type="component" value="Chromosome"/>
</dbReference>
<dbReference type="EMBL" id="CP049140">
    <property type="protein sequence ID" value="QIE86998.1"/>
    <property type="molecule type" value="Genomic_DNA"/>
</dbReference>
<evidence type="ECO:0000313" key="2">
    <source>
        <dbReference type="EMBL" id="QIE86998.1"/>
    </source>
</evidence>
<accession>A0A6G6IPE3</accession>
<dbReference type="KEGG" id="pnt:G5B91_01315"/>